<keyword evidence="2" id="KW-1185">Reference proteome</keyword>
<comment type="caution">
    <text evidence="1">The sequence shown here is derived from an EMBL/GenBank/DDBJ whole genome shotgun (WGS) entry which is preliminary data.</text>
</comment>
<protein>
    <submittedName>
        <fullName evidence="1">Uncharacterized protein</fullName>
    </submittedName>
</protein>
<dbReference type="PROSITE" id="PS51257">
    <property type="entry name" value="PROKAR_LIPOPROTEIN"/>
    <property type="match status" value="1"/>
</dbReference>
<reference evidence="2" key="1">
    <citation type="journal article" date="2019" name="Int. J. Syst. Evol. Microbiol.">
        <title>The Global Catalogue of Microorganisms (GCM) 10K type strain sequencing project: providing services to taxonomists for standard genome sequencing and annotation.</title>
        <authorList>
            <consortium name="The Broad Institute Genomics Platform"/>
            <consortium name="The Broad Institute Genome Sequencing Center for Infectious Disease"/>
            <person name="Wu L."/>
            <person name="Ma J."/>
        </authorList>
    </citation>
    <scope>NUCLEOTIDE SEQUENCE [LARGE SCALE GENOMIC DNA]</scope>
    <source>
        <strain evidence="2">CGMCC 4.7466</strain>
    </source>
</reference>
<dbReference type="EMBL" id="JBHSJJ010000001">
    <property type="protein sequence ID" value="MFC4870339.1"/>
    <property type="molecule type" value="Genomic_DNA"/>
</dbReference>
<sequence>MRKMYTNPFRWSKAFYFISGLFLALTGCIQEETAEMQEPLPDFDVEHWASGLKPFELTDPVFTDPDYDSLFIPDFSITLMEKIWDAEKLEITPMSSAAWQMIKEKAGQAGPGVAELLVNIDWHLLREILDRDTALDPLFEAFLVGLLETEELGLHLPELPEIALDNLTLDREMSRKAQMEASLRKMTAMEFDDSCEGMVYFYADGMRKGNSEFREQGLEAIFTDFLNAYDKADGRFQQRNLLINELYGERLALVSVLIEKGLALAHKAANIDTCEIRDQLNHLSVLYAYYIRKQFDAWYLTALNLNRYFYEKELGQIDELRAEREAELEQIFQERGDAISEWEENALKACEDTGTFALPEIF</sequence>
<dbReference type="Proteomes" id="UP001595818">
    <property type="component" value="Unassembled WGS sequence"/>
</dbReference>
<accession>A0ABV9SVP0</accession>
<dbReference type="RefSeq" id="WP_377060789.1">
    <property type="nucleotide sequence ID" value="NZ_JBHSJJ010000001.1"/>
</dbReference>
<name>A0ABV9SVP0_9BACT</name>
<evidence type="ECO:0000313" key="2">
    <source>
        <dbReference type="Proteomes" id="UP001595818"/>
    </source>
</evidence>
<evidence type="ECO:0000313" key="1">
    <source>
        <dbReference type="EMBL" id="MFC4870339.1"/>
    </source>
</evidence>
<proteinExistence type="predicted"/>
<gene>
    <name evidence="1" type="ORF">ACFPFU_01490</name>
</gene>
<organism evidence="1 2">
    <name type="scientific">Negadavirga shengliensis</name>
    <dbReference type="NCBI Taxonomy" id="1389218"/>
    <lineage>
        <taxon>Bacteria</taxon>
        <taxon>Pseudomonadati</taxon>
        <taxon>Bacteroidota</taxon>
        <taxon>Cytophagia</taxon>
        <taxon>Cytophagales</taxon>
        <taxon>Cyclobacteriaceae</taxon>
        <taxon>Negadavirga</taxon>
    </lineage>
</organism>